<comment type="caution">
    <text evidence="1">The sequence shown here is derived from an EMBL/GenBank/DDBJ whole genome shotgun (WGS) entry which is preliminary data.</text>
</comment>
<gene>
    <name evidence="1" type="ORF">FN846DRAFT_920156</name>
</gene>
<keyword evidence="2" id="KW-1185">Reference proteome</keyword>
<dbReference type="AlphaFoldDB" id="A0A5J5ESK8"/>
<reference evidence="1 2" key="1">
    <citation type="submission" date="2019-09" db="EMBL/GenBank/DDBJ databases">
        <title>Draft genome of the ectomycorrhizal ascomycete Sphaerosporella brunnea.</title>
        <authorList>
            <consortium name="DOE Joint Genome Institute"/>
            <person name="Benucci G.M."/>
            <person name="Marozzi G."/>
            <person name="Antonielli L."/>
            <person name="Sanchez S."/>
            <person name="Marco P."/>
            <person name="Wang X."/>
            <person name="Falini L.B."/>
            <person name="Barry K."/>
            <person name="Haridas S."/>
            <person name="Lipzen A."/>
            <person name="Labutti K."/>
            <person name="Grigoriev I.V."/>
            <person name="Murat C."/>
            <person name="Martin F."/>
            <person name="Albertini E."/>
            <person name="Donnini D."/>
            <person name="Bonito G."/>
        </authorList>
    </citation>
    <scope>NUCLEOTIDE SEQUENCE [LARGE SCALE GENOMIC DNA]</scope>
    <source>
        <strain evidence="1 2">Sb_GMNB300</strain>
    </source>
</reference>
<dbReference type="Proteomes" id="UP000326924">
    <property type="component" value="Unassembled WGS sequence"/>
</dbReference>
<name>A0A5J5ESK8_9PEZI</name>
<evidence type="ECO:0000313" key="2">
    <source>
        <dbReference type="Proteomes" id="UP000326924"/>
    </source>
</evidence>
<organism evidence="1 2">
    <name type="scientific">Sphaerosporella brunnea</name>
    <dbReference type="NCBI Taxonomy" id="1250544"/>
    <lineage>
        <taxon>Eukaryota</taxon>
        <taxon>Fungi</taxon>
        <taxon>Dikarya</taxon>
        <taxon>Ascomycota</taxon>
        <taxon>Pezizomycotina</taxon>
        <taxon>Pezizomycetes</taxon>
        <taxon>Pezizales</taxon>
        <taxon>Pyronemataceae</taxon>
        <taxon>Sphaerosporella</taxon>
    </lineage>
</organism>
<protein>
    <submittedName>
        <fullName evidence="1">Uncharacterized protein</fullName>
    </submittedName>
</protein>
<evidence type="ECO:0000313" key="1">
    <source>
        <dbReference type="EMBL" id="KAA8902674.1"/>
    </source>
</evidence>
<dbReference type="EMBL" id="VXIS01000128">
    <property type="protein sequence ID" value="KAA8902674.1"/>
    <property type="molecule type" value="Genomic_DNA"/>
</dbReference>
<proteinExistence type="predicted"/>
<dbReference type="InParanoid" id="A0A5J5ESK8"/>
<sequence length="266" mass="29171">MVWGRSGRLAGKVVVLPMEEEAMQVAQSWEKRPEHRLDRWVQARAWPGRPWNCMACPGRPQPRSQTPVSHTRLEPFRAGDTHRLGTDEEGFDAEVSAICRAVHRFNERLERDQACTISADAQAALKRCKDGSIGPDQWMAHRIVKWSREPSNRGCSPAHQTRKASEACSQARHQAVDPSKHEAPLRERRLASGFGAGGAEIFSEEKATPHIPRFLGAANGGQSVAEGDDSPASGQRVAFLSLLAGQIIPGSGAEPIALFIVYEVSI</sequence>
<accession>A0A5J5ESK8</accession>